<evidence type="ECO:0000313" key="3">
    <source>
        <dbReference type="Proteomes" id="UP000006038"/>
    </source>
</evidence>
<feature type="transmembrane region" description="Helical" evidence="1">
    <location>
        <begin position="28"/>
        <end position="47"/>
    </location>
</feature>
<keyword evidence="3" id="KW-1185">Reference proteome</keyword>
<protein>
    <submittedName>
        <fullName evidence="2">Uncharacterized protein</fullName>
    </submittedName>
</protein>
<organism evidence="2">
    <name type="scientific">Oryza brachyantha</name>
    <name type="common">malo sina</name>
    <dbReference type="NCBI Taxonomy" id="4533"/>
    <lineage>
        <taxon>Eukaryota</taxon>
        <taxon>Viridiplantae</taxon>
        <taxon>Streptophyta</taxon>
        <taxon>Embryophyta</taxon>
        <taxon>Tracheophyta</taxon>
        <taxon>Spermatophyta</taxon>
        <taxon>Magnoliopsida</taxon>
        <taxon>Liliopsida</taxon>
        <taxon>Poales</taxon>
        <taxon>Poaceae</taxon>
        <taxon>BOP clade</taxon>
        <taxon>Oryzoideae</taxon>
        <taxon>Oryzeae</taxon>
        <taxon>Oryzinae</taxon>
        <taxon>Oryza</taxon>
    </lineage>
</organism>
<dbReference type="HOGENOM" id="CLU_2177524_0_0_1"/>
<keyword evidence="1" id="KW-1133">Transmembrane helix</keyword>
<dbReference type="Gramene" id="OB02G22910.1">
    <property type="protein sequence ID" value="OB02G22910.1"/>
    <property type="gene ID" value="OB02G22910"/>
</dbReference>
<accession>J3LCC4</accession>
<reference evidence="2" key="1">
    <citation type="submission" date="2013-04" db="UniProtKB">
        <authorList>
            <consortium name="EnsemblPlants"/>
        </authorList>
    </citation>
    <scope>IDENTIFICATION</scope>
</reference>
<keyword evidence="1" id="KW-0812">Transmembrane</keyword>
<feature type="transmembrane region" description="Helical" evidence="1">
    <location>
        <begin position="67"/>
        <end position="87"/>
    </location>
</feature>
<evidence type="ECO:0000313" key="2">
    <source>
        <dbReference type="EnsemblPlants" id="OB02G22910.1"/>
    </source>
</evidence>
<dbReference type="Proteomes" id="UP000006038">
    <property type="component" value="Unassembled WGS sequence"/>
</dbReference>
<name>J3LCC4_ORYBR</name>
<proteinExistence type="predicted"/>
<evidence type="ECO:0000256" key="1">
    <source>
        <dbReference type="SAM" id="Phobius"/>
    </source>
</evidence>
<dbReference type="AlphaFoldDB" id="J3LCC4"/>
<sequence length="110" mass="12992">WIRLWRCLIAKSINQPCSEGKSNQEHQTLLYCYYLSQVNCCFLFNLYDFSNFYVSKVISTLKNSEYKVHTVTICWYGYIFFGIVHLLKELPNHTKTWPHGNPGEFISSLL</sequence>
<keyword evidence="1" id="KW-0472">Membrane</keyword>
<dbReference type="EnsemblPlants" id="OB02G22910.1">
    <property type="protein sequence ID" value="OB02G22910.1"/>
    <property type="gene ID" value="OB02G22910"/>
</dbReference>